<dbReference type="Pfam" id="PF09339">
    <property type="entry name" value="HTH_IclR"/>
    <property type="match status" value="1"/>
</dbReference>
<dbReference type="GO" id="GO:0006355">
    <property type="term" value="P:regulation of DNA-templated transcription"/>
    <property type="evidence" value="ECO:0007669"/>
    <property type="project" value="InterPro"/>
</dbReference>
<reference evidence="2 3" key="1">
    <citation type="submission" date="2017-06" db="EMBL/GenBank/DDBJ databases">
        <title>Genome sequencing and assembly of Stenotrophomonas maltophilia DF07.</title>
        <authorList>
            <person name="Iyer R."/>
        </authorList>
    </citation>
    <scope>NUCLEOTIDE SEQUENCE [LARGE SCALE GENOMIC DNA]</scope>
    <source>
        <strain evidence="2 3">DF07</strain>
    </source>
</reference>
<dbReference type="InterPro" id="IPR011991">
    <property type="entry name" value="ArsR-like_HTH"/>
</dbReference>
<dbReference type="AlphaFoldDB" id="A0A270NLY8"/>
<sequence>MADAGIADGTATRILQLLQEGPGLAGELAAELQLPSNRVSSYLHQLAKTGRVQRAPFHGPDERPSVLWSLQVVVPHE</sequence>
<proteinExistence type="predicted"/>
<dbReference type="SUPFAM" id="SSF46785">
    <property type="entry name" value="Winged helix' DNA-binding domain"/>
    <property type="match status" value="1"/>
</dbReference>
<evidence type="ECO:0000313" key="2">
    <source>
        <dbReference type="EMBL" id="PAM73194.1"/>
    </source>
</evidence>
<dbReference type="RefSeq" id="WP_095377433.1">
    <property type="nucleotide sequence ID" value="NZ_NJGC01000004.1"/>
</dbReference>
<dbReference type="InterPro" id="IPR036388">
    <property type="entry name" value="WH-like_DNA-bd_sf"/>
</dbReference>
<dbReference type="EMBL" id="NJGC01000004">
    <property type="protein sequence ID" value="PAM73194.1"/>
    <property type="molecule type" value="Genomic_DNA"/>
</dbReference>
<name>A0A270NLY8_STEMA</name>
<accession>A0A270NLY8</accession>
<evidence type="ECO:0000313" key="3">
    <source>
        <dbReference type="Proteomes" id="UP000216433"/>
    </source>
</evidence>
<gene>
    <name evidence="2" type="ORF">CEK00_04925</name>
</gene>
<dbReference type="InterPro" id="IPR005471">
    <property type="entry name" value="Tscrpt_reg_IclR_N"/>
</dbReference>
<evidence type="ECO:0000259" key="1">
    <source>
        <dbReference type="Pfam" id="PF09339"/>
    </source>
</evidence>
<protein>
    <recommendedName>
        <fullName evidence="1">HTH iclR-type domain-containing protein</fullName>
    </recommendedName>
</protein>
<dbReference type="InterPro" id="IPR036390">
    <property type="entry name" value="WH_DNA-bd_sf"/>
</dbReference>
<dbReference type="GO" id="GO:0003677">
    <property type="term" value="F:DNA binding"/>
    <property type="evidence" value="ECO:0007669"/>
    <property type="project" value="InterPro"/>
</dbReference>
<comment type="caution">
    <text evidence="2">The sequence shown here is derived from an EMBL/GenBank/DDBJ whole genome shotgun (WGS) entry which is preliminary data.</text>
</comment>
<dbReference type="CDD" id="cd00090">
    <property type="entry name" value="HTH_ARSR"/>
    <property type="match status" value="1"/>
</dbReference>
<organism evidence="2 3">
    <name type="scientific">Stenotrophomonas maltophilia</name>
    <name type="common">Pseudomonas maltophilia</name>
    <name type="synonym">Xanthomonas maltophilia</name>
    <dbReference type="NCBI Taxonomy" id="40324"/>
    <lineage>
        <taxon>Bacteria</taxon>
        <taxon>Pseudomonadati</taxon>
        <taxon>Pseudomonadota</taxon>
        <taxon>Gammaproteobacteria</taxon>
        <taxon>Lysobacterales</taxon>
        <taxon>Lysobacteraceae</taxon>
        <taxon>Stenotrophomonas</taxon>
        <taxon>Stenotrophomonas maltophilia group</taxon>
    </lineage>
</organism>
<feature type="domain" description="HTH iclR-type" evidence="1">
    <location>
        <begin position="11"/>
        <end position="55"/>
    </location>
</feature>
<dbReference type="Gene3D" id="1.10.10.10">
    <property type="entry name" value="Winged helix-like DNA-binding domain superfamily/Winged helix DNA-binding domain"/>
    <property type="match status" value="1"/>
</dbReference>
<dbReference type="Proteomes" id="UP000216433">
    <property type="component" value="Unassembled WGS sequence"/>
</dbReference>